<dbReference type="EMBL" id="BLXX01000001">
    <property type="protein sequence ID" value="GFO57989.1"/>
    <property type="molecule type" value="Genomic_DNA"/>
</dbReference>
<keyword evidence="1" id="KW-0418">Kinase</keyword>
<dbReference type="InterPro" id="IPR027417">
    <property type="entry name" value="P-loop_NTPase"/>
</dbReference>
<dbReference type="Pfam" id="PF13671">
    <property type="entry name" value="AAA_33"/>
    <property type="match status" value="1"/>
</dbReference>
<organism evidence="1 2">
    <name type="scientific">Geomonas silvestris</name>
    <dbReference type="NCBI Taxonomy" id="2740184"/>
    <lineage>
        <taxon>Bacteria</taxon>
        <taxon>Pseudomonadati</taxon>
        <taxon>Thermodesulfobacteriota</taxon>
        <taxon>Desulfuromonadia</taxon>
        <taxon>Geobacterales</taxon>
        <taxon>Geobacteraceae</taxon>
        <taxon>Geomonas</taxon>
    </lineage>
</organism>
<comment type="caution">
    <text evidence="1">The sequence shown here is derived from an EMBL/GenBank/DDBJ whole genome shotgun (WGS) entry which is preliminary data.</text>
</comment>
<keyword evidence="1" id="KW-0808">Transferase</keyword>
<accession>A0A6V8ME46</accession>
<dbReference type="PANTHER" id="PTHR43883">
    <property type="entry name" value="SLR0207 PROTEIN"/>
    <property type="match status" value="1"/>
</dbReference>
<dbReference type="AlphaFoldDB" id="A0A6V8ME46"/>
<evidence type="ECO:0000313" key="1">
    <source>
        <dbReference type="EMBL" id="GFO57989.1"/>
    </source>
</evidence>
<dbReference type="InterPro" id="IPR011009">
    <property type="entry name" value="Kinase-like_dom_sf"/>
</dbReference>
<keyword evidence="2" id="KW-1185">Reference proteome</keyword>
<name>A0A6V8ME46_9BACT</name>
<proteinExistence type="predicted"/>
<sequence length="480" mass="54293">MYKVKKPVDFGFLNFTTLDRRRFYCEEEVRLNRRLCPEIYLGVVELRQGPQGPHFEGEGTLIDYAVKMKRLPEERMLQRIVERGELTLDQLDELARVIGAFHLNAARGPQIDELGGIPAIRANWAENFQQTAPFVGRTIRRGDLSLIEGWVADFLTRRRGLLQDRVAQGFIRECDGDLHLGNICLTDRVCIFDCIEFNERFRYSDTAADIAFLLMDLDNLGHPEFCEPFLARYQETTGDRDLTGVLDFYRVYRAFVRGKVTSLRLLEELSDEEAARLAASASRYFRLARGYCLRERLTPMLIATCGVMGSGKSALAGELSRDLGLTLLSSDRVRKELAGRAPTERGSEGYGAGIYSPQSSEATYRALWERSREELVRGHGVVVDATFRRREDRDAFRALAESLGVPFHLVEIRCERKVLVRRLQERGLDPGAVSDGRVELLERQVAEFEAPGPGEALLVEGSLPLDREVDQVLEGLGVLL</sequence>
<gene>
    <name evidence="1" type="ORF">GMST_03140</name>
</gene>
<evidence type="ECO:0000313" key="2">
    <source>
        <dbReference type="Proteomes" id="UP000556026"/>
    </source>
</evidence>
<dbReference type="SUPFAM" id="SSF52540">
    <property type="entry name" value="P-loop containing nucleoside triphosphate hydrolases"/>
    <property type="match status" value="1"/>
</dbReference>
<protein>
    <submittedName>
        <fullName evidence="1">Kinase</fullName>
    </submittedName>
</protein>
<reference evidence="2" key="1">
    <citation type="submission" date="2020-06" db="EMBL/GenBank/DDBJ databases">
        <title>Draft genomic sequence of Geomonas sp. Red330.</title>
        <authorList>
            <person name="Itoh H."/>
            <person name="Zhenxing X."/>
            <person name="Ushijima N."/>
            <person name="Masuda Y."/>
            <person name="Shiratori Y."/>
            <person name="Senoo K."/>
        </authorList>
    </citation>
    <scope>NUCLEOTIDE SEQUENCE [LARGE SCALE GENOMIC DNA]</scope>
    <source>
        <strain evidence="2">Red330</strain>
    </source>
</reference>
<dbReference type="InterPro" id="IPR052732">
    <property type="entry name" value="Cell-binding_unc_protein"/>
</dbReference>
<dbReference type="Proteomes" id="UP000556026">
    <property type="component" value="Unassembled WGS sequence"/>
</dbReference>
<dbReference type="Gene3D" id="3.40.50.300">
    <property type="entry name" value="P-loop containing nucleotide triphosphate hydrolases"/>
    <property type="match status" value="1"/>
</dbReference>
<dbReference type="SUPFAM" id="SSF56112">
    <property type="entry name" value="Protein kinase-like (PK-like)"/>
    <property type="match status" value="1"/>
</dbReference>
<dbReference type="PANTHER" id="PTHR43883:SF1">
    <property type="entry name" value="GLUCONOKINASE"/>
    <property type="match status" value="1"/>
</dbReference>
<dbReference type="GO" id="GO:0016301">
    <property type="term" value="F:kinase activity"/>
    <property type="evidence" value="ECO:0007669"/>
    <property type="project" value="UniProtKB-KW"/>
</dbReference>